<dbReference type="AlphaFoldDB" id="X0XYL0"/>
<feature type="non-terminal residue" evidence="1">
    <location>
        <position position="54"/>
    </location>
</feature>
<sequence>MYRSAVNPPELMESFYGPKPKERAVNIVDMVSVAVGDLFPDISDRIYIDGDDIS</sequence>
<comment type="caution">
    <text evidence="1">The sequence shown here is derived from an EMBL/GenBank/DDBJ whole genome shotgun (WGS) entry which is preliminary data.</text>
</comment>
<dbReference type="EMBL" id="BARS01054403">
    <property type="protein sequence ID" value="GAG48469.1"/>
    <property type="molecule type" value="Genomic_DNA"/>
</dbReference>
<proteinExistence type="predicted"/>
<accession>X0XYL0</accession>
<name>X0XYL0_9ZZZZ</name>
<protein>
    <submittedName>
        <fullName evidence="1">Uncharacterized protein</fullName>
    </submittedName>
</protein>
<gene>
    <name evidence="1" type="ORF">S01H1_80544</name>
</gene>
<organism evidence="1">
    <name type="scientific">marine sediment metagenome</name>
    <dbReference type="NCBI Taxonomy" id="412755"/>
    <lineage>
        <taxon>unclassified sequences</taxon>
        <taxon>metagenomes</taxon>
        <taxon>ecological metagenomes</taxon>
    </lineage>
</organism>
<reference evidence="1" key="1">
    <citation type="journal article" date="2014" name="Front. Microbiol.">
        <title>High frequency of phylogenetically diverse reductive dehalogenase-homologous genes in deep subseafloor sedimentary metagenomes.</title>
        <authorList>
            <person name="Kawai M."/>
            <person name="Futagami T."/>
            <person name="Toyoda A."/>
            <person name="Takaki Y."/>
            <person name="Nishi S."/>
            <person name="Hori S."/>
            <person name="Arai W."/>
            <person name="Tsubouchi T."/>
            <person name="Morono Y."/>
            <person name="Uchiyama I."/>
            <person name="Ito T."/>
            <person name="Fujiyama A."/>
            <person name="Inagaki F."/>
            <person name="Takami H."/>
        </authorList>
    </citation>
    <scope>NUCLEOTIDE SEQUENCE</scope>
    <source>
        <strain evidence="1">Expedition CK06-06</strain>
    </source>
</reference>
<evidence type="ECO:0000313" key="1">
    <source>
        <dbReference type="EMBL" id="GAG48469.1"/>
    </source>
</evidence>